<keyword evidence="12" id="KW-1185">Reference proteome</keyword>
<feature type="transmembrane region" description="Helical" evidence="8">
    <location>
        <begin position="31"/>
        <end position="50"/>
    </location>
</feature>
<feature type="transmembrane region" description="Helical" evidence="8">
    <location>
        <begin position="156"/>
        <end position="177"/>
    </location>
</feature>
<comment type="subcellular location">
    <subcellularLocation>
        <location evidence="1">Cell membrane</location>
        <topology evidence="1">Multi-pass membrane protein</topology>
    </subcellularLocation>
</comment>
<dbReference type="EMBL" id="UGJE01000002">
    <property type="protein sequence ID" value="STQ87182.1"/>
    <property type="molecule type" value="Genomic_DNA"/>
</dbReference>
<evidence type="ECO:0000313" key="10">
    <source>
        <dbReference type="EMBL" id="TLE01313.1"/>
    </source>
</evidence>
<comment type="similarity">
    <text evidence="2">Belongs to the auxin efflux carrier (TC 2.A.69) family.</text>
</comment>
<feature type="transmembrane region" description="Helical" evidence="8">
    <location>
        <begin position="122"/>
        <end position="144"/>
    </location>
</feature>
<dbReference type="Proteomes" id="UP000029922">
    <property type="component" value="Unassembled WGS sequence"/>
</dbReference>
<feature type="transmembrane region" description="Helical" evidence="8">
    <location>
        <begin position="218"/>
        <end position="240"/>
    </location>
</feature>
<evidence type="ECO:0000256" key="2">
    <source>
        <dbReference type="ARBA" id="ARBA00010145"/>
    </source>
</evidence>
<evidence type="ECO:0000313" key="12">
    <source>
        <dbReference type="Proteomes" id="UP000255139"/>
    </source>
</evidence>
<evidence type="ECO:0000256" key="3">
    <source>
        <dbReference type="ARBA" id="ARBA00022448"/>
    </source>
</evidence>
<reference evidence="10 11" key="1">
    <citation type="journal article" date="2014" name="Genome Announc.">
        <title>Draft genome sequences of eight enterohepatic helicobacter species isolated from both laboratory and wild rodents.</title>
        <authorList>
            <person name="Sheh A."/>
            <person name="Shen Z."/>
            <person name="Fox J.G."/>
        </authorList>
    </citation>
    <scope>NUCLEOTIDE SEQUENCE [LARGE SCALE GENOMIC DNA]</scope>
    <source>
        <strain evidence="10 11">ST1</strain>
    </source>
</reference>
<gene>
    <name evidence="10" type="ORF">LS73_001100</name>
    <name evidence="9" type="ORF">NCTC12714_02004</name>
</gene>
<dbReference type="OrthoDB" id="9786183at2"/>
<dbReference type="Pfam" id="PF03547">
    <property type="entry name" value="Mem_trans"/>
    <property type="match status" value="1"/>
</dbReference>
<keyword evidence="4" id="KW-1003">Cell membrane</keyword>
<dbReference type="Proteomes" id="UP000255139">
    <property type="component" value="Unassembled WGS sequence"/>
</dbReference>
<sequence>MILAMYSIFVFILIGYVAKVLRLVGNKQSGILLGFLLNFALPAQVFNGTYHAEINLSFLFMCLIALLCNIVSACFLLIIGRIFGINKDNIIVLCLMGMLGNTLYLGLPIIKGALGSDYANQVVIYDQFVTGIPFAFLAPIILSLGGKGKFSFHAVIVRLCKSPLFLSLICGFAFRLIPFKIPTELFVPLQSLAQTATPVALFAIGVQLDLKGILDWKLTALLLSGKMILAPLILFLYIYVMEGAFSNQWRMILLEVAMPPLISGVALSIKAKLNVRLALNSVTFGLFVSFATIPIWIYFMNIM</sequence>
<proteinExistence type="inferred from homology"/>
<evidence type="ECO:0000256" key="7">
    <source>
        <dbReference type="ARBA" id="ARBA00023136"/>
    </source>
</evidence>
<organism evidence="9 12">
    <name type="scientific">Helicobacter muridarum</name>
    <dbReference type="NCBI Taxonomy" id="216"/>
    <lineage>
        <taxon>Bacteria</taxon>
        <taxon>Pseudomonadati</taxon>
        <taxon>Campylobacterota</taxon>
        <taxon>Epsilonproteobacteria</taxon>
        <taxon>Campylobacterales</taxon>
        <taxon>Helicobacteraceae</taxon>
        <taxon>Helicobacter</taxon>
    </lineage>
</organism>
<accession>A0A099TYX1</accession>
<evidence type="ECO:0000313" key="9">
    <source>
        <dbReference type="EMBL" id="STQ87182.1"/>
    </source>
</evidence>
<keyword evidence="5 8" id="KW-0812">Transmembrane</keyword>
<feature type="transmembrane region" description="Helical" evidence="8">
    <location>
        <begin position="90"/>
        <end position="110"/>
    </location>
</feature>
<dbReference type="PANTHER" id="PTHR36838">
    <property type="entry name" value="AUXIN EFFLUX CARRIER FAMILY PROTEIN"/>
    <property type="match status" value="1"/>
</dbReference>
<keyword evidence="6 8" id="KW-1133">Transmembrane helix</keyword>
<evidence type="ECO:0000256" key="5">
    <source>
        <dbReference type="ARBA" id="ARBA00022692"/>
    </source>
</evidence>
<dbReference type="GO" id="GO:0055085">
    <property type="term" value="P:transmembrane transport"/>
    <property type="evidence" value="ECO:0007669"/>
    <property type="project" value="InterPro"/>
</dbReference>
<dbReference type="EMBL" id="JRPD02000002">
    <property type="protein sequence ID" value="TLE01313.1"/>
    <property type="molecule type" value="Genomic_DNA"/>
</dbReference>
<feature type="transmembrane region" description="Helical" evidence="8">
    <location>
        <begin position="277"/>
        <end position="299"/>
    </location>
</feature>
<dbReference type="RefSeq" id="WP_034559139.1">
    <property type="nucleotide sequence ID" value="NZ_FZML01000017.1"/>
</dbReference>
<dbReference type="STRING" id="216.LS73_08665"/>
<dbReference type="InterPro" id="IPR038770">
    <property type="entry name" value="Na+/solute_symporter_sf"/>
</dbReference>
<feature type="transmembrane region" description="Helical" evidence="8">
    <location>
        <begin position="6"/>
        <end position="24"/>
    </location>
</feature>
<evidence type="ECO:0000256" key="8">
    <source>
        <dbReference type="SAM" id="Phobius"/>
    </source>
</evidence>
<evidence type="ECO:0000256" key="1">
    <source>
        <dbReference type="ARBA" id="ARBA00004651"/>
    </source>
</evidence>
<dbReference type="GO" id="GO:0005886">
    <property type="term" value="C:plasma membrane"/>
    <property type="evidence" value="ECO:0007669"/>
    <property type="project" value="UniProtKB-SubCell"/>
</dbReference>
<dbReference type="Gene3D" id="1.20.1530.20">
    <property type="match status" value="1"/>
</dbReference>
<dbReference type="InterPro" id="IPR004776">
    <property type="entry name" value="Mem_transp_PIN-like"/>
</dbReference>
<protein>
    <submittedName>
        <fullName evidence="10">AEC family transporter</fullName>
    </submittedName>
    <submittedName>
        <fullName evidence="9">Auxin efflux carrier (AEC) family protein</fullName>
    </submittedName>
</protein>
<evidence type="ECO:0000256" key="6">
    <source>
        <dbReference type="ARBA" id="ARBA00022989"/>
    </source>
</evidence>
<keyword evidence="3" id="KW-0813">Transport</keyword>
<dbReference type="PANTHER" id="PTHR36838:SF1">
    <property type="entry name" value="SLR1864 PROTEIN"/>
    <property type="match status" value="1"/>
</dbReference>
<evidence type="ECO:0000256" key="4">
    <source>
        <dbReference type="ARBA" id="ARBA00022475"/>
    </source>
</evidence>
<feature type="transmembrane region" description="Helical" evidence="8">
    <location>
        <begin position="56"/>
        <end position="78"/>
    </location>
</feature>
<keyword evidence="7 8" id="KW-0472">Membrane</keyword>
<dbReference type="AlphaFoldDB" id="A0A099TYX1"/>
<evidence type="ECO:0000313" key="11">
    <source>
        <dbReference type="Proteomes" id="UP000029922"/>
    </source>
</evidence>
<reference evidence="9 12" key="2">
    <citation type="submission" date="2018-06" db="EMBL/GenBank/DDBJ databases">
        <authorList>
            <consortium name="Pathogen Informatics"/>
            <person name="Doyle S."/>
        </authorList>
    </citation>
    <scope>NUCLEOTIDE SEQUENCE [LARGE SCALE GENOMIC DNA]</scope>
    <source>
        <strain evidence="9 12">NCTC12714</strain>
    </source>
</reference>
<name>A0A099TYX1_9HELI</name>